<reference evidence="7" key="1">
    <citation type="journal article" date="2011" name="J. Bacteriol.">
        <title>Genome sequences of eight morphologically diverse alphaproteobacteria.</title>
        <authorList>
            <consortium name="US DOE Joint Genome Institute"/>
            <person name="Brown P.J."/>
            <person name="Kysela D.T."/>
            <person name="Buechlein A."/>
            <person name="Hemmerich C."/>
            <person name="Brun Y.V."/>
        </authorList>
    </citation>
    <scope>NUCLEOTIDE SEQUENCE [LARGE SCALE GENOMIC DNA]</scope>
    <source>
        <strain evidence="7">ATCC 51888 / DSM 1869 / NCIB 11706 / TK 0415</strain>
    </source>
</reference>
<dbReference type="Proteomes" id="UP000002033">
    <property type="component" value="Chromosome"/>
</dbReference>
<dbReference type="Pfam" id="PF02358">
    <property type="entry name" value="Trehalose_PPase"/>
    <property type="match status" value="1"/>
</dbReference>
<comment type="pathway">
    <text evidence="1 4">Glycan biosynthesis; trehalose biosynthesis.</text>
</comment>
<sequence length="271" mass="28702">MHSLKKEKPSAAIEAPHPSSTSSARDCVEELLHKQTPIGLFLDIDGTLLDMALTPTTVRVPPGLAELLGVVATRLAGAVAIVTGRPIAEADSLLKPLKFIAAGVHGAEMRTTVTGEVKPLTQAFTPDLLNDIRAAAESMPGIVTENKGTGIAMHYRLAPELRDSLLITLEALVPKYPGQFSIWEGRKVVEILPVGFSKGRALRTLAGLPEFANRIPVMIGDDIADVGAFHAAEELGGYGLKVAGENFSQKEAAFTGPADVLAWLDSLRTVA</sequence>
<dbReference type="InterPro" id="IPR044651">
    <property type="entry name" value="OTSB-like"/>
</dbReference>
<dbReference type="NCBIfam" id="TIGR01484">
    <property type="entry name" value="HAD-SF-IIB"/>
    <property type="match status" value="1"/>
</dbReference>
<dbReference type="NCBIfam" id="TIGR00685">
    <property type="entry name" value="T6PP"/>
    <property type="match status" value="1"/>
</dbReference>
<comment type="similarity">
    <text evidence="2 4">Belongs to the trehalose phosphatase family.</text>
</comment>
<dbReference type="OrthoDB" id="9814913at2"/>
<gene>
    <name evidence="6" type="ordered locus">Hden_1358</name>
</gene>
<dbReference type="GO" id="GO:0046872">
    <property type="term" value="F:metal ion binding"/>
    <property type="evidence" value="ECO:0007669"/>
    <property type="project" value="UniProtKB-KW"/>
</dbReference>
<dbReference type="AlphaFoldDB" id="D8JX34"/>
<name>D8JX34_HYPDA</name>
<comment type="cofactor">
    <cofactor evidence="4">
        <name>Mg(2+)</name>
        <dbReference type="ChEBI" id="CHEBI:18420"/>
    </cofactor>
</comment>
<dbReference type="GO" id="GO:0004805">
    <property type="term" value="F:trehalose-phosphatase activity"/>
    <property type="evidence" value="ECO:0007669"/>
    <property type="project" value="UniProtKB-EC"/>
</dbReference>
<dbReference type="RefSeq" id="WP_013215385.1">
    <property type="nucleotide sequence ID" value="NC_014313.1"/>
</dbReference>
<evidence type="ECO:0000256" key="3">
    <source>
        <dbReference type="ARBA" id="ARBA00022801"/>
    </source>
</evidence>
<keyword evidence="7" id="KW-1185">Reference proteome</keyword>
<dbReference type="InterPro" id="IPR036412">
    <property type="entry name" value="HAD-like_sf"/>
</dbReference>
<evidence type="ECO:0000256" key="5">
    <source>
        <dbReference type="SAM" id="MobiDB-lite"/>
    </source>
</evidence>
<dbReference type="HOGENOM" id="CLU_037265_2_0_5"/>
<dbReference type="Gene3D" id="3.40.50.1000">
    <property type="entry name" value="HAD superfamily/HAD-like"/>
    <property type="match status" value="1"/>
</dbReference>
<comment type="function">
    <text evidence="4">Removes the phosphate from trehalose 6-phosphate to produce free trehalose.</text>
</comment>
<evidence type="ECO:0000256" key="4">
    <source>
        <dbReference type="RuleBase" id="RU361117"/>
    </source>
</evidence>
<dbReference type="EMBL" id="CP002083">
    <property type="protein sequence ID" value="ADJ23170.1"/>
    <property type="molecule type" value="Genomic_DNA"/>
</dbReference>
<dbReference type="eggNOG" id="COG1877">
    <property type="taxonomic scope" value="Bacteria"/>
</dbReference>
<keyword evidence="3 4" id="KW-0378">Hydrolase</keyword>
<dbReference type="InterPro" id="IPR023214">
    <property type="entry name" value="HAD_sf"/>
</dbReference>
<keyword evidence="4" id="KW-0460">Magnesium</keyword>
<dbReference type="SUPFAM" id="SSF56784">
    <property type="entry name" value="HAD-like"/>
    <property type="match status" value="1"/>
</dbReference>
<dbReference type="KEGG" id="hdn:Hden_1358"/>
<dbReference type="InterPro" id="IPR006379">
    <property type="entry name" value="HAD-SF_hydro_IIB"/>
</dbReference>
<evidence type="ECO:0000256" key="1">
    <source>
        <dbReference type="ARBA" id="ARBA00005199"/>
    </source>
</evidence>
<feature type="region of interest" description="Disordered" evidence="5">
    <location>
        <begin position="1"/>
        <end position="25"/>
    </location>
</feature>
<accession>D8JX34</accession>
<dbReference type="PANTHER" id="PTHR43768">
    <property type="entry name" value="TREHALOSE 6-PHOSPHATE PHOSPHATASE"/>
    <property type="match status" value="1"/>
</dbReference>
<dbReference type="GO" id="GO:0005992">
    <property type="term" value="P:trehalose biosynthetic process"/>
    <property type="evidence" value="ECO:0007669"/>
    <property type="project" value="UniProtKB-UniPathway"/>
</dbReference>
<keyword evidence="4" id="KW-0479">Metal-binding</keyword>
<evidence type="ECO:0000313" key="7">
    <source>
        <dbReference type="Proteomes" id="UP000002033"/>
    </source>
</evidence>
<evidence type="ECO:0000313" key="6">
    <source>
        <dbReference type="EMBL" id="ADJ23170.1"/>
    </source>
</evidence>
<dbReference type="PANTHER" id="PTHR43768:SF3">
    <property type="entry name" value="TREHALOSE 6-PHOSPHATE PHOSPHATASE"/>
    <property type="match status" value="1"/>
</dbReference>
<organism evidence="6 7">
    <name type="scientific">Hyphomicrobium denitrificans (strain ATCC 51888 / DSM 1869 / NCIMB 11706 / TK 0415)</name>
    <dbReference type="NCBI Taxonomy" id="582899"/>
    <lineage>
        <taxon>Bacteria</taxon>
        <taxon>Pseudomonadati</taxon>
        <taxon>Pseudomonadota</taxon>
        <taxon>Alphaproteobacteria</taxon>
        <taxon>Hyphomicrobiales</taxon>
        <taxon>Hyphomicrobiaceae</taxon>
        <taxon>Hyphomicrobium</taxon>
    </lineage>
</organism>
<protein>
    <recommendedName>
        <fullName evidence="4">Trehalose 6-phosphate phosphatase</fullName>
        <ecNumber evidence="4">3.1.3.12</ecNumber>
    </recommendedName>
</protein>
<dbReference type="STRING" id="582899.Hden_1358"/>
<evidence type="ECO:0000256" key="2">
    <source>
        <dbReference type="ARBA" id="ARBA00008770"/>
    </source>
</evidence>
<dbReference type="InterPro" id="IPR003337">
    <property type="entry name" value="Trehalose_PPase"/>
</dbReference>
<dbReference type="EC" id="3.1.3.12" evidence="4"/>
<dbReference type="Gene3D" id="3.30.70.1020">
    <property type="entry name" value="Trehalose-6-phosphate phosphatase related protein, domain 2"/>
    <property type="match status" value="1"/>
</dbReference>
<comment type="catalytic activity">
    <reaction evidence="4">
        <text>alpha,alpha-trehalose 6-phosphate + H2O = alpha,alpha-trehalose + phosphate</text>
        <dbReference type="Rhea" id="RHEA:23420"/>
        <dbReference type="ChEBI" id="CHEBI:15377"/>
        <dbReference type="ChEBI" id="CHEBI:16551"/>
        <dbReference type="ChEBI" id="CHEBI:43474"/>
        <dbReference type="ChEBI" id="CHEBI:58429"/>
        <dbReference type="EC" id="3.1.3.12"/>
    </reaction>
</comment>
<proteinExistence type="inferred from homology"/>
<dbReference type="UniPathway" id="UPA00299"/>